<dbReference type="Gene3D" id="1.20.990.10">
    <property type="entry name" value="NADPH-cytochrome p450 Reductase, Chain A, domain 3"/>
    <property type="match status" value="1"/>
</dbReference>
<evidence type="ECO:0000256" key="13">
    <source>
        <dbReference type="ARBA" id="ARBA00023011"/>
    </source>
</evidence>
<evidence type="ECO:0000256" key="11">
    <source>
        <dbReference type="ARBA" id="ARBA00022989"/>
    </source>
</evidence>
<gene>
    <name evidence="21" type="ORF">D0Z07_2896</name>
</gene>
<accession>A0A9P6VKW0</accession>
<dbReference type="OrthoDB" id="1856718at2759"/>
<comment type="catalytic activity">
    <reaction evidence="18">
        <text>2 oxidized [cytochrome P450] + NADPH = 2 reduced [cytochrome P450] + NADP(+) + H(+)</text>
        <dbReference type="Rhea" id="RHEA:24040"/>
        <dbReference type="Rhea" id="RHEA-COMP:14627"/>
        <dbReference type="Rhea" id="RHEA-COMP:14628"/>
        <dbReference type="ChEBI" id="CHEBI:15378"/>
        <dbReference type="ChEBI" id="CHEBI:55376"/>
        <dbReference type="ChEBI" id="CHEBI:57783"/>
        <dbReference type="ChEBI" id="CHEBI:58349"/>
        <dbReference type="ChEBI" id="CHEBI:60344"/>
        <dbReference type="EC" id="1.6.2.4"/>
    </reaction>
</comment>
<keyword evidence="13" id="KW-0756">Sterol biosynthesis</keyword>
<evidence type="ECO:0000256" key="15">
    <source>
        <dbReference type="ARBA" id="ARBA00023136"/>
    </source>
</evidence>
<dbReference type="InterPro" id="IPR039261">
    <property type="entry name" value="FNR_nucleotide-bd"/>
</dbReference>
<comment type="cofactor">
    <cofactor evidence="2">
        <name>FAD</name>
        <dbReference type="ChEBI" id="CHEBI:57692"/>
    </cofactor>
</comment>
<comment type="similarity">
    <text evidence="18">In the C-terminal section; belongs to the flavoprotein pyridine nucleotide cytochrome reductase family.</text>
</comment>
<dbReference type="GO" id="GO:0005789">
    <property type="term" value="C:endoplasmic reticulum membrane"/>
    <property type="evidence" value="ECO:0007669"/>
    <property type="project" value="UniProtKB-SubCell"/>
</dbReference>
<evidence type="ECO:0000313" key="21">
    <source>
        <dbReference type="EMBL" id="KAG0650096.1"/>
    </source>
</evidence>
<keyword evidence="9 18" id="KW-0521">NADP</keyword>
<evidence type="ECO:0000313" key="22">
    <source>
        <dbReference type="Proteomes" id="UP000785200"/>
    </source>
</evidence>
<keyword evidence="8" id="KW-0274">FAD</keyword>
<keyword evidence="12 18" id="KW-0560">Oxidoreductase</keyword>
<dbReference type="AlphaFoldDB" id="A0A9P6VKW0"/>
<evidence type="ECO:0000256" key="17">
    <source>
        <dbReference type="ARBA" id="ARBA00023221"/>
    </source>
</evidence>
<evidence type="ECO:0000256" key="18">
    <source>
        <dbReference type="PIRNR" id="PIRNR000208"/>
    </source>
</evidence>
<evidence type="ECO:0000256" key="3">
    <source>
        <dbReference type="ARBA" id="ARBA00022516"/>
    </source>
</evidence>
<protein>
    <recommendedName>
        <fullName evidence="18">NADPH--cytochrome P450 reductase</fullName>
        <ecNumber evidence="18">1.6.2.4</ecNumber>
    </recommendedName>
</protein>
<keyword evidence="15 18" id="KW-0472">Membrane</keyword>
<dbReference type="GO" id="GO:0010181">
    <property type="term" value="F:FMN binding"/>
    <property type="evidence" value="ECO:0007669"/>
    <property type="project" value="InterPro"/>
</dbReference>
<dbReference type="GO" id="GO:0005829">
    <property type="term" value="C:cytosol"/>
    <property type="evidence" value="ECO:0007669"/>
    <property type="project" value="TreeGrafter"/>
</dbReference>
<dbReference type="GO" id="GO:0050660">
    <property type="term" value="F:flavin adenine dinucleotide binding"/>
    <property type="evidence" value="ECO:0007669"/>
    <property type="project" value="TreeGrafter"/>
</dbReference>
<dbReference type="GO" id="GO:0003958">
    <property type="term" value="F:NADPH-hemoprotein reductase activity"/>
    <property type="evidence" value="ECO:0007669"/>
    <property type="project" value="UniProtKB-EC"/>
</dbReference>
<evidence type="ECO:0000256" key="7">
    <source>
        <dbReference type="ARBA" id="ARBA00022824"/>
    </source>
</evidence>
<dbReference type="PROSITE" id="PS51384">
    <property type="entry name" value="FAD_FR"/>
    <property type="match status" value="1"/>
</dbReference>
<evidence type="ECO:0000256" key="1">
    <source>
        <dbReference type="ARBA" id="ARBA00001917"/>
    </source>
</evidence>
<dbReference type="InterPro" id="IPR023208">
    <property type="entry name" value="P450R"/>
</dbReference>
<keyword evidence="14" id="KW-0443">Lipid metabolism</keyword>
<evidence type="ECO:0000256" key="6">
    <source>
        <dbReference type="ARBA" id="ARBA00022692"/>
    </source>
</evidence>
<proteinExistence type="inferred from homology"/>
<evidence type="ECO:0000259" key="20">
    <source>
        <dbReference type="PROSITE" id="PS51384"/>
    </source>
</evidence>
<feature type="domain" description="Flavodoxin-like" evidence="19">
    <location>
        <begin position="77"/>
        <end position="222"/>
    </location>
</feature>
<dbReference type="Gene3D" id="3.40.50.80">
    <property type="entry name" value="Nucleotide-binding domain of ferredoxin-NADP reductase (FNR) module"/>
    <property type="match status" value="1"/>
</dbReference>
<evidence type="ECO:0000256" key="5">
    <source>
        <dbReference type="ARBA" id="ARBA00022643"/>
    </source>
</evidence>
<reference evidence="21" key="1">
    <citation type="submission" date="2019-07" db="EMBL/GenBank/DDBJ databases">
        <title>Hyphodiscus hymeniophilus genome sequencing and assembly.</title>
        <authorList>
            <person name="Kramer G."/>
            <person name="Nodwell J."/>
        </authorList>
    </citation>
    <scope>NUCLEOTIDE SEQUENCE</scope>
    <source>
        <strain evidence="21">ATCC 34498</strain>
    </source>
</reference>
<keyword evidence="3" id="KW-0444">Lipid biosynthesis</keyword>
<dbReference type="PRINTS" id="PR00369">
    <property type="entry name" value="FLAVODOXIN"/>
</dbReference>
<keyword evidence="4" id="KW-0285">Flavoprotein</keyword>
<dbReference type="InterPro" id="IPR001709">
    <property type="entry name" value="Flavoprot_Pyr_Nucl_cyt_Rdtase"/>
</dbReference>
<dbReference type="Proteomes" id="UP000785200">
    <property type="component" value="Unassembled WGS sequence"/>
</dbReference>
<dbReference type="InterPro" id="IPR017927">
    <property type="entry name" value="FAD-bd_FR_type"/>
</dbReference>
<dbReference type="Pfam" id="PF00667">
    <property type="entry name" value="FAD_binding_1"/>
    <property type="match status" value="1"/>
</dbReference>
<dbReference type="InterPro" id="IPR023173">
    <property type="entry name" value="NADPH_Cyt_P450_Rdtase_alpha"/>
</dbReference>
<dbReference type="SUPFAM" id="SSF63380">
    <property type="entry name" value="Riboflavin synthase domain-like"/>
    <property type="match status" value="1"/>
</dbReference>
<dbReference type="InterPro" id="IPR001433">
    <property type="entry name" value="OxRdtase_FAD/NAD-bd"/>
</dbReference>
<keyword evidence="22" id="KW-1185">Reference proteome</keyword>
<keyword evidence="11" id="KW-1133">Transmembrane helix</keyword>
<evidence type="ECO:0000256" key="2">
    <source>
        <dbReference type="ARBA" id="ARBA00001974"/>
    </source>
</evidence>
<organism evidence="21 22">
    <name type="scientific">Hyphodiscus hymeniophilus</name>
    <dbReference type="NCBI Taxonomy" id="353542"/>
    <lineage>
        <taxon>Eukaryota</taxon>
        <taxon>Fungi</taxon>
        <taxon>Dikarya</taxon>
        <taxon>Ascomycota</taxon>
        <taxon>Pezizomycotina</taxon>
        <taxon>Leotiomycetes</taxon>
        <taxon>Helotiales</taxon>
        <taxon>Hyphodiscaceae</taxon>
        <taxon>Hyphodiscus</taxon>
    </lineage>
</organism>
<dbReference type="InterPro" id="IPR003097">
    <property type="entry name" value="CysJ-like_FAD-binding"/>
</dbReference>
<evidence type="ECO:0000256" key="14">
    <source>
        <dbReference type="ARBA" id="ARBA00023098"/>
    </source>
</evidence>
<dbReference type="EC" id="1.6.2.4" evidence="18"/>
<evidence type="ECO:0000256" key="4">
    <source>
        <dbReference type="ARBA" id="ARBA00022630"/>
    </source>
</evidence>
<evidence type="ECO:0000256" key="9">
    <source>
        <dbReference type="ARBA" id="ARBA00022857"/>
    </source>
</evidence>
<comment type="function">
    <text evidence="18">This enzyme is required for electron transfer from NADP to cytochrome P450.</text>
</comment>
<dbReference type="EMBL" id="VNKQ01000006">
    <property type="protein sequence ID" value="KAG0650096.1"/>
    <property type="molecule type" value="Genomic_DNA"/>
</dbReference>
<dbReference type="InterPro" id="IPR017938">
    <property type="entry name" value="Riboflavin_synthase-like_b-brl"/>
</dbReference>
<sequence>MTLPISKVVLERTLPQLIHIEHALTLDDIAVLLFIALCSAGYFCNGRLWNKPNPYDHLWYERPQGTATSTSAATRDISKKMSDASGTAEGFANRLARECHSRFSLSAMAADLSDYDPSTIASLSEKQYLVFILSTYGEGDPSDNTSGIWNWLHQTSQTSLGNVRYMAFGLGNSSYKFYNRVVDVIVDALDKRGAVALLPVGKADDCKGGTEEDFMTWKEKVLECFREKLNLQEQDFQYEPKYTIENMLPSPEVLLDSGEPFWRPEHRKAADTYSPIRTLPVKISKDLLSTSQRSCLHMELDLSPYPELKYRTGDHLAVWPINPDAEVDLLLSVLGFEDRKEKVIRIALTDVSMRNKLPSITTIEALFRYHLDICAPVSRETILTLCHFAPSSSAQEFLTQLGKSKIKYAQVQKTRQITMGRLLQLAIQNSPATPWSTIPFSFILETLPLMMPRYYSISSSSIVSPRQPSITAMVSVTQLAADAITAPNDLSGERIFGLATNYLLALSRFLHPEACTIQPDLYALTYDLEGPNKVLEGAKIHAMIRRSKFKLPAAPASPLIMIAAGTGVAPFRAFLQECARLKTLGKAVGSMQLFFGCRREEEDFLYQEELMRLQEELGKGTLQIVTAFSREKAGEKIYVQDRVMENREMVYEMLMEKDATLYICGSAAMGREVAAVVGKIVRERRQWNDQELKGWMEQRKKTRRWQEDMWA</sequence>
<dbReference type="Pfam" id="PF00175">
    <property type="entry name" value="NAD_binding_1"/>
    <property type="match status" value="1"/>
</dbReference>
<dbReference type="InterPro" id="IPR029039">
    <property type="entry name" value="Flavoprotein-like_sf"/>
</dbReference>
<dbReference type="PANTHER" id="PTHR19384">
    <property type="entry name" value="NITRIC OXIDE SYNTHASE-RELATED"/>
    <property type="match status" value="1"/>
</dbReference>
<dbReference type="Gene3D" id="2.40.30.10">
    <property type="entry name" value="Translation factors"/>
    <property type="match status" value="1"/>
</dbReference>
<keyword evidence="17" id="KW-0753">Steroid metabolism</keyword>
<keyword evidence="16" id="KW-1207">Sterol metabolism</keyword>
<dbReference type="InterPro" id="IPR008254">
    <property type="entry name" value="Flavodoxin/NO_synth"/>
</dbReference>
<evidence type="ECO:0000256" key="10">
    <source>
        <dbReference type="ARBA" id="ARBA00022955"/>
    </source>
</evidence>
<comment type="subcellular location">
    <subcellularLocation>
        <location evidence="18">Endoplasmic reticulum membrane</location>
    </subcellularLocation>
</comment>
<evidence type="ECO:0000256" key="8">
    <source>
        <dbReference type="ARBA" id="ARBA00022827"/>
    </source>
</evidence>
<evidence type="ECO:0000256" key="16">
    <source>
        <dbReference type="ARBA" id="ARBA00023166"/>
    </source>
</evidence>
<comment type="caution">
    <text evidence="21">The sequence shown here is derived from an EMBL/GenBank/DDBJ whole genome shotgun (WGS) entry which is preliminary data.</text>
</comment>
<dbReference type="PROSITE" id="PS50902">
    <property type="entry name" value="FLAVODOXIN_LIKE"/>
    <property type="match status" value="1"/>
</dbReference>
<comment type="cofactor">
    <cofactor evidence="1">
        <name>FMN</name>
        <dbReference type="ChEBI" id="CHEBI:58210"/>
    </cofactor>
</comment>
<dbReference type="Gene3D" id="3.40.50.360">
    <property type="match status" value="1"/>
</dbReference>
<keyword evidence="10" id="KW-0752">Steroid biosynthesis</keyword>
<dbReference type="PIRSF" id="PIRSF000208">
    <property type="entry name" value="P450R"/>
    <property type="match status" value="1"/>
</dbReference>
<keyword evidence="5" id="KW-0288">FMN</keyword>
<dbReference type="SUPFAM" id="SSF52218">
    <property type="entry name" value="Flavoproteins"/>
    <property type="match status" value="1"/>
</dbReference>
<dbReference type="PANTHER" id="PTHR19384:SF108">
    <property type="entry name" value="NADPH--CYTOCHROME P450 REDUCTASE"/>
    <property type="match status" value="1"/>
</dbReference>
<evidence type="ECO:0000259" key="19">
    <source>
        <dbReference type="PROSITE" id="PS50902"/>
    </source>
</evidence>
<name>A0A9P6VKW0_9HELO</name>
<dbReference type="GO" id="GO:0016126">
    <property type="term" value="P:sterol biosynthetic process"/>
    <property type="evidence" value="ECO:0007669"/>
    <property type="project" value="UniProtKB-KW"/>
</dbReference>
<dbReference type="SUPFAM" id="SSF52343">
    <property type="entry name" value="Ferredoxin reductase-like, C-terminal NADP-linked domain"/>
    <property type="match status" value="1"/>
</dbReference>
<dbReference type="PRINTS" id="PR00371">
    <property type="entry name" value="FPNCR"/>
</dbReference>
<keyword evidence="6" id="KW-0812">Transmembrane</keyword>
<dbReference type="InterPro" id="IPR001094">
    <property type="entry name" value="Flavdoxin-like"/>
</dbReference>
<feature type="domain" description="FAD-binding FR-type" evidence="20">
    <location>
        <begin position="274"/>
        <end position="552"/>
    </location>
</feature>
<keyword evidence="7 18" id="KW-0256">Endoplasmic reticulum</keyword>
<dbReference type="Pfam" id="PF00258">
    <property type="entry name" value="Flavodoxin_1"/>
    <property type="match status" value="1"/>
</dbReference>
<dbReference type="FunFam" id="3.40.50.80:FF:000032">
    <property type="entry name" value="NADPH-dependent diflavin oxidoreductase 1"/>
    <property type="match status" value="1"/>
</dbReference>
<evidence type="ECO:0000256" key="12">
    <source>
        <dbReference type="ARBA" id="ARBA00023002"/>
    </source>
</evidence>